<dbReference type="AlphaFoldDB" id="A0A2U3L5F5"/>
<name>A0A2U3L5F5_9FIRM</name>
<sequence length="50" mass="5351">MSSPGKGKTEKGAERDFNGVIGSNTGPNVIGKAQQGDDEELIVSWERFRG</sequence>
<feature type="compositionally biased region" description="Basic and acidic residues" evidence="1">
    <location>
        <begin position="7"/>
        <end position="17"/>
    </location>
</feature>
<dbReference type="EMBL" id="OMOF01000312">
    <property type="protein sequence ID" value="SPF47145.1"/>
    <property type="molecule type" value="Genomic_DNA"/>
</dbReference>
<evidence type="ECO:0000256" key="1">
    <source>
        <dbReference type="SAM" id="MobiDB-lite"/>
    </source>
</evidence>
<evidence type="ECO:0000313" key="2">
    <source>
        <dbReference type="EMBL" id="SPF47145.1"/>
    </source>
</evidence>
<reference evidence="3" key="1">
    <citation type="submission" date="2018-02" db="EMBL/GenBank/DDBJ databases">
        <authorList>
            <person name="Hausmann B."/>
        </authorList>
    </citation>
    <scope>NUCLEOTIDE SEQUENCE [LARGE SCALE GENOMIC DNA]</scope>
    <source>
        <strain evidence="3">Peat soil MAG SbF1</strain>
    </source>
</reference>
<evidence type="ECO:0000313" key="3">
    <source>
        <dbReference type="Proteomes" id="UP000238916"/>
    </source>
</evidence>
<feature type="region of interest" description="Disordered" evidence="1">
    <location>
        <begin position="1"/>
        <end position="37"/>
    </location>
</feature>
<dbReference type="Proteomes" id="UP000238916">
    <property type="component" value="Unassembled WGS sequence"/>
</dbReference>
<protein>
    <submittedName>
        <fullName evidence="2">Uncharacterized protein</fullName>
    </submittedName>
</protein>
<proteinExistence type="predicted"/>
<organism evidence="2 3">
    <name type="scientific">Candidatus Desulfosporosinus infrequens</name>
    <dbReference type="NCBI Taxonomy" id="2043169"/>
    <lineage>
        <taxon>Bacteria</taxon>
        <taxon>Bacillati</taxon>
        <taxon>Bacillota</taxon>
        <taxon>Clostridia</taxon>
        <taxon>Eubacteriales</taxon>
        <taxon>Desulfitobacteriaceae</taxon>
        <taxon>Desulfosporosinus</taxon>
    </lineage>
</organism>
<gene>
    <name evidence="2" type="ORF">SBF1_380006</name>
</gene>
<accession>A0A2U3L5F5</accession>